<feature type="transmembrane region" description="Helical" evidence="1">
    <location>
        <begin position="9"/>
        <end position="28"/>
    </location>
</feature>
<keyword evidence="3" id="KW-1185">Reference proteome</keyword>
<accession>A0A3D9S1C3</accession>
<evidence type="ECO:0000313" key="3">
    <source>
        <dbReference type="Proteomes" id="UP000256429"/>
    </source>
</evidence>
<proteinExistence type="predicted"/>
<sequence>MENRKHNRGSWVIGGMTILGLGIGFIFLQSSPLLFVASLLIGLGAGIVMASLMV</sequence>
<dbReference type="EMBL" id="QTTQ01000009">
    <property type="protein sequence ID" value="REE83126.1"/>
    <property type="molecule type" value="Genomic_DNA"/>
</dbReference>
<gene>
    <name evidence="2" type="ORF">BX611_0406</name>
</gene>
<keyword evidence="1" id="KW-1133">Transmembrane helix</keyword>
<keyword evidence="1" id="KW-0472">Membrane</keyword>
<comment type="caution">
    <text evidence="2">The sequence shown here is derived from an EMBL/GenBank/DDBJ whole genome shotgun (WGS) entry which is preliminary data.</text>
</comment>
<dbReference type="RefSeq" id="WP_162880001.1">
    <property type="nucleotide sequence ID" value="NZ_QTTQ01000009.1"/>
</dbReference>
<feature type="transmembrane region" description="Helical" evidence="1">
    <location>
        <begin position="34"/>
        <end position="53"/>
    </location>
</feature>
<dbReference type="AlphaFoldDB" id="A0A3D9S1C3"/>
<evidence type="ECO:0000256" key="1">
    <source>
        <dbReference type="SAM" id="Phobius"/>
    </source>
</evidence>
<evidence type="ECO:0000313" key="2">
    <source>
        <dbReference type="EMBL" id="REE83126.1"/>
    </source>
</evidence>
<reference evidence="2 3" key="1">
    <citation type="submission" date="2018-08" db="EMBL/GenBank/DDBJ databases">
        <title>Genomic Encyclopedia of Type Strains, Phase III (KMG-III): the genomes of soil and plant-associated and newly described type strains.</title>
        <authorList>
            <person name="Whitman W."/>
        </authorList>
    </citation>
    <scope>NUCLEOTIDE SEQUENCE [LARGE SCALE GENOMIC DNA]</scope>
    <source>
        <strain evidence="2 3">325-5</strain>
    </source>
</reference>
<organism evidence="2 3">
    <name type="scientific">Lutibacter oceani</name>
    <dbReference type="NCBI Taxonomy" id="1853311"/>
    <lineage>
        <taxon>Bacteria</taxon>
        <taxon>Pseudomonadati</taxon>
        <taxon>Bacteroidota</taxon>
        <taxon>Flavobacteriia</taxon>
        <taxon>Flavobacteriales</taxon>
        <taxon>Flavobacteriaceae</taxon>
        <taxon>Lutibacter</taxon>
    </lineage>
</organism>
<name>A0A3D9S1C3_9FLAO</name>
<keyword evidence="1" id="KW-0812">Transmembrane</keyword>
<dbReference type="Proteomes" id="UP000256429">
    <property type="component" value="Unassembled WGS sequence"/>
</dbReference>
<protein>
    <submittedName>
        <fullName evidence="2">Uncharacterized protein</fullName>
    </submittedName>
</protein>